<reference evidence="1 2" key="1">
    <citation type="submission" date="2020-02" db="EMBL/GenBank/DDBJ databases">
        <authorList>
            <person name="Hogendoorn C."/>
        </authorList>
    </citation>
    <scope>NUCLEOTIDE SEQUENCE [LARGE SCALE GENOMIC DNA]</scope>
    <source>
        <strain evidence="1">METHB21</strain>
    </source>
</reference>
<name>A0A8S0Y942_9GAMM</name>
<dbReference type="EMBL" id="CADCXN010000015">
    <property type="protein sequence ID" value="CAA9889596.1"/>
    <property type="molecule type" value="Genomic_DNA"/>
</dbReference>
<accession>A0A8S0Y942</accession>
<dbReference type="Proteomes" id="UP000494216">
    <property type="component" value="Unassembled WGS sequence"/>
</dbReference>
<keyword evidence="1" id="KW-0808">Transferase</keyword>
<dbReference type="AlphaFoldDB" id="A0A8S0Y942"/>
<organism evidence="1 2">
    <name type="scientific">Candidatus Methylobacter favarea</name>
    <dbReference type="NCBI Taxonomy" id="2707345"/>
    <lineage>
        <taxon>Bacteria</taxon>
        <taxon>Pseudomonadati</taxon>
        <taxon>Pseudomonadota</taxon>
        <taxon>Gammaproteobacteria</taxon>
        <taxon>Methylococcales</taxon>
        <taxon>Methylococcaceae</taxon>
        <taxon>Methylobacter</taxon>
    </lineage>
</organism>
<comment type="caution">
    <text evidence="1">The sequence shown here is derived from an EMBL/GenBank/DDBJ whole genome shotgun (WGS) entry which is preliminary data.</text>
</comment>
<keyword evidence="2" id="KW-1185">Reference proteome</keyword>
<dbReference type="GO" id="GO:0016740">
    <property type="term" value="F:transferase activity"/>
    <property type="evidence" value="ECO:0007669"/>
    <property type="project" value="UniProtKB-KW"/>
</dbReference>
<protein>
    <submittedName>
        <fullName evidence="1">Putative glycosyl transferase (GT2 family)</fullName>
    </submittedName>
</protein>
<sequence length="68" mass="8180">MDFDIDIVVRLFWQGILVINIPTYVQYPCDGISHFKLWQDNVMISKTHARLFFGMLSRFPQLLLRHRQ</sequence>
<evidence type="ECO:0000313" key="1">
    <source>
        <dbReference type="EMBL" id="CAA9889596.1"/>
    </source>
</evidence>
<proteinExistence type="predicted"/>
<evidence type="ECO:0000313" key="2">
    <source>
        <dbReference type="Proteomes" id="UP000494216"/>
    </source>
</evidence>
<gene>
    <name evidence="1" type="ORF">METHB2_1110001</name>
</gene>